<evidence type="ECO:0000256" key="1">
    <source>
        <dbReference type="SAM" id="MobiDB-lite"/>
    </source>
</evidence>
<organism evidence="2 3">
    <name type="scientific">Mycobacterium kansasii</name>
    <dbReference type="NCBI Taxonomy" id="1768"/>
    <lineage>
        <taxon>Bacteria</taxon>
        <taxon>Bacillati</taxon>
        <taxon>Actinomycetota</taxon>
        <taxon>Actinomycetes</taxon>
        <taxon>Mycobacteriales</taxon>
        <taxon>Mycobacteriaceae</taxon>
        <taxon>Mycobacterium</taxon>
    </lineage>
</organism>
<dbReference type="EMBL" id="MVBN01000002">
    <property type="protein sequence ID" value="OOK80319.1"/>
    <property type="molecule type" value="Genomic_DNA"/>
</dbReference>
<evidence type="ECO:0000313" key="2">
    <source>
        <dbReference type="EMBL" id="OOK80319.1"/>
    </source>
</evidence>
<comment type="caution">
    <text evidence="2">The sequence shown here is derived from an EMBL/GenBank/DDBJ whole genome shotgun (WGS) entry which is preliminary data.</text>
</comment>
<name>A0A1V3XMA8_MYCKA</name>
<dbReference type="AlphaFoldDB" id="A0A1V3XMA8"/>
<accession>A0A1V3XMA8</accession>
<sequence length="92" mass="10487">MSHRTFTAPRPARPHRLDHPDDTANASETPPDQHPVRARRTQHLPSGKPGLDALRIDLYGDHQCLSHYARRPRDLCQEIQRGRRAPISSSTH</sequence>
<protein>
    <submittedName>
        <fullName evidence="2">Uncharacterized protein</fullName>
    </submittedName>
</protein>
<dbReference type="Proteomes" id="UP000188532">
    <property type="component" value="Unassembled WGS sequence"/>
</dbReference>
<evidence type="ECO:0000313" key="3">
    <source>
        <dbReference type="Proteomes" id="UP000188532"/>
    </source>
</evidence>
<proteinExistence type="predicted"/>
<reference evidence="2 3" key="1">
    <citation type="submission" date="2017-02" db="EMBL/GenBank/DDBJ databases">
        <title>Complete genome sequences of Mycobacterium kansasii strains isolated from rhesus macaques.</title>
        <authorList>
            <person name="Panda A."/>
            <person name="Nagaraj S."/>
            <person name="Zhao X."/>
            <person name="Tettelin H."/>
            <person name="Detolla L.J."/>
        </authorList>
    </citation>
    <scope>NUCLEOTIDE SEQUENCE [LARGE SCALE GENOMIC DNA]</scope>
    <source>
        <strain evidence="2 3">11-3469</strain>
    </source>
</reference>
<gene>
    <name evidence="2" type="ORF">BZL29_2453</name>
</gene>
<feature type="region of interest" description="Disordered" evidence="1">
    <location>
        <begin position="1"/>
        <end position="52"/>
    </location>
</feature>